<dbReference type="PROSITE" id="PS00166">
    <property type="entry name" value="ENOYL_COA_HYDRATASE"/>
    <property type="match status" value="1"/>
</dbReference>
<evidence type="ECO:0000256" key="1">
    <source>
        <dbReference type="ARBA" id="ARBA00005254"/>
    </source>
</evidence>
<dbReference type="InterPro" id="IPR029045">
    <property type="entry name" value="ClpP/crotonase-like_dom_sf"/>
</dbReference>
<dbReference type="AlphaFoldDB" id="A0A4V1BMF2"/>
<dbReference type="InterPro" id="IPR001753">
    <property type="entry name" value="Enoyl-CoA_hydra/iso"/>
</dbReference>
<dbReference type="InterPro" id="IPR051683">
    <property type="entry name" value="Enoyl-CoA_Hydratase/Isomerase"/>
</dbReference>
<dbReference type="PANTHER" id="PTHR42964:SF1">
    <property type="entry name" value="POLYKETIDE BIOSYNTHESIS ENOYL-COA HYDRATASE PKSH-RELATED"/>
    <property type="match status" value="1"/>
</dbReference>
<gene>
    <name evidence="3" type="ORF">EXE58_12260</name>
</gene>
<keyword evidence="3" id="KW-0413">Isomerase</keyword>
<dbReference type="InterPro" id="IPR014748">
    <property type="entry name" value="Enoyl-CoA_hydra_C"/>
</dbReference>
<sequence length="261" mass="27726">MTDPDFEGDLGLTVDGPVATLWLNRPAKRNAVTQEMWGGIADQVHSVPEDVRVLVLRGVGDHFCAGADIDGLGEVSMADYHAINQRADDALAGFHGPTLAYITGSCVGGGAQLALACDLRIADDTARFGITPARLGILYPAFAVERAVRVIGPSATKHLLYTAEIVDAERALRVGLIDELLPSDEAPARLEELTATLVARSLLTQVGSKAMVDACVEGESIPADLTGSWLDELDAGPDFPEGRAAFAEKRAPRFSWRPGTH</sequence>
<name>A0A4V1BMF2_9ACTN</name>
<dbReference type="Gene3D" id="3.90.226.10">
    <property type="entry name" value="2-enoyl-CoA Hydratase, Chain A, domain 1"/>
    <property type="match status" value="1"/>
</dbReference>
<dbReference type="KEGG" id="nsn:EXE58_12260"/>
<dbReference type="RefSeq" id="WP_135268153.1">
    <property type="nucleotide sequence ID" value="NZ_CP038436.1"/>
</dbReference>
<proteinExistence type="inferred from homology"/>
<dbReference type="GO" id="GO:0016853">
    <property type="term" value="F:isomerase activity"/>
    <property type="evidence" value="ECO:0007669"/>
    <property type="project" value="UniProtKB-KW"/>
</dbReference>
<dbReference type="GO" id="GO:0008300">
    <property type="term" value="P:isoprenoid catabolic process"/>
    <property type="evidence" value="ECO:0007669"/>
    <property type="project" value="TreeGrafter"/>
</dbReference>
<dbReference type="OrthoDB" id="4608673at2"/>
<evidence type="ECO:0000313" key="4">
    <source>
        <dbReference type="Proteomes" id="UP000294853"/>
    </source>
</evidence>
<dbReference type="PANTHER" id="PTHR42964">
    <property type="entry name" value="ENOYL-COA HYDRATASE"/>
    <property type="match status" value="1"/>
</dbReference>
<evidence type="ECO:0000256" key="2">
    <source>
        <dbReference type="RuleBase" id="RU003707"/>
    </source>
</evidence>
<evidence type="ECO:0000313" key="3">
    <source>
        <dbReference type="EMBL" id="QBX56162.1"/>
    </source>
</evidence>
<comment type="similarity">
    <text evidence="1 2">Belongs to the enoyl-CoA hydratase/isomerase family.</text>
</comment>
<dbReference type="InterPro" id="IPR018376">
    <property type="entry name" value="Enoyl-CoA_hyd/isom_CS"/>
</dbReference>
<organism evidence="3 4">
    <name type="scientific">Nocardioides seonyuensis</name>
    <dbReference type="NCBI Taxonomy" id="2518371"/>
    <lineage>
        <taxon>Bacteria</taxon>
        <taxon>Bacillati</taxon>
        <taxon>Actinomycetota</taxon>
        <taxon>Actinomycetes</taxon>
        <taxon>Propionibacteriales</taxon>
        <taxon>Nocardioidaceae</taxon>
        <taxon>Nocardioides</taxon>
    </lineage>
</organism>
<protein>
    <submittedName>
        <fullName evidence="3">Enoyl-CoA hydratase/isomerase family protein</fullName>
    </submittedName>
</protein>
<dbReference type="CDD" id="cd06558">
    <property type="entry name" value="crotonase-like"/>
    <property type="match status" value="1"/>
</dbReference>
<reference evidence="3 4" key="1">
    <citation type="submission" date="2019-03" db="EMBL/GenBank/DDBJ databases">
        <title>Three New Species of Nocardioides, Nocardioides euryhalodurans sp. nov., Nocardioides seonyuensis sp. nov. and Nocardioides eburneoflavus sp. nov. Iolated from Soil.</title>
        <authorList>
            <person name="Roh S.G."/>
            <person name="Lee C."/>
            <person name="Kim M.-K."/>
            <person name="Kim S.B."/>
        </authorList>
    </citation>
    <scope>NUCLEOTIDE SEQUENCE [LARGE SCALE GENOMIC DNA]</scope>
    <source>
        <strain evidence="3 4">MMS17-SY207-3</strain>
    </source>
</reference>
<dbReference type="EMBL" id="CP038436">
    <property type="protein sequence ID" value="QBX56162.1"/>
    <property type="molecule type" value="Genomic_DNA"/>
</dbReference>
<dbReference type="Proteomes" id="UP000294853">
    <property type="component" value="Chromosome"/>
</dbReference>
<dbReference type="Pfam" id="PF00378">
    <property type="entry name" value="ECH_1"/>
    <property type="match status" value="1"/>
</dbReference>
<accession>A0A4V1BMF2</accession>
<keyword evidence="4" id="KW-1185">Reference proteome</keyword>
<dbReference type="SUPFAM" id="SSF52096">
    <property type="entry name" value="ClpP/crotonase"/>
    <property type="match status" value="1"/>
</dbReference>
<dbReference type="Gene3D" id="1.10.12.10">
    <property type="entry name" value="Lyase 2-enoyl-coa Hydratase, Chain A, domain 2"/>
    <property type="match status" value="1"/>
</dbReference>